<dbReference type="GO" id="GO:0015297">
    <property type="term" value="F:antiporter activity"/>
    <property type="evidence" value="ECO:0007669"/>
    <property type="project" value="InterPro"/>
</dbReference>
<feature type="transmembrane region" description="Helical" evidence="10">
    <location>
        <begin position="140"/>
        <end position="161"/>
    </location>
</feature>
<evidence type="ECO:0000256" key="8">
    <source>
        <dbReference type="ARBA" id="ARBA00023136"/>
    </source>
</evidence>
<comment type="similarity">
    <text evidence="2">Belongs to the multi antimicrobial extrusion (MATE) (TC 2.A.66.1) family. MepA subfamily.</text>
</comment>
<evidence type="ECO:0000256" key="1">
    <source>
        <dbReference type="ARBA" id="ARBA00004651"/>
    </source>
</evidence>
<keyword evidence="6 10" id="KW-0812">Transmembrane</keyword>
<dbReference type="InterPro" id="IPR048279">
    <property type="entry name" value="MdtK-like"/>
</dbReference>
<dbReference type="PROSITE" id="PS00018">
    <property type="entry name" value="EF_HAND_1"/>
    <property type="match status" value="1"/>
</dbReference>
<evidence type="ECO:0000256" key="5">
    <source>
        <dbReference type="ARBA" id="ARBA00022475"/>
    </source>
</evidence>
<comment type="caution">
    <text evidence="11">The sequence shown here is derived from an EMBL/GenBank/DDBJ whole genome shotgun (WGS) entry which is preliminary data.</text>
</comment>
<organism evidence="11 12">
    <name type="scientific">Clostridium argentinense CDC 2741</name>
    <dbReference type="NCBI Taxonomy" id="1418104"/>
    <lineage>
        <taxon>Bacteria</taxon>
        <taxon>Bacillati</taxon>
        <taxon>Bacillota</taxon>
        <taxon>Clostridia</taxon>
        <taxon>Eubacteriales</taxon>
        <taxon>Clostridiaceae</taxon>
        <taxon>Clostridium</taxon>
    </lineage>
</organism>
<dbReference type="InterPro" id="IPR045070">
    <property type="entry name" value="MATE_MepA-like"/>
</dbReference>
<dbReference type="RefSeq" id="WP_039635879.1">
    <property type="nucleotide sequence ID" value="NZ_AYSO01000020.1"/>
</dbReference>
<gene>
    <name evidence="11" type="ORF">U732_178</name>
</gene>
<dbReference type="InterPro" id="IPR002528">
    <property type="entry name" value="MATE_fam"/>
</dbReference>
<keyword evidence="12" id="KW-1185">Reference proteome</keyword>
<reference evidence="11 12" key="1">
    <citation type="journal article" date="2015" name="Infect. Genet. Evol.">
        <title>Genomic sequences of six botulinum neurotoxin-producing strains representing three clostridial species illustrate the mobility and diversity of botulinum neurotoxin genes.</title>
        <authorList>
            <person name="Smith T.J."/>
            <person name="Hill K.K."/>
            <person name="Xie G."/>
            <person name="Foley B.T."/>
            <person name="Williamson C.H."/>
            <person name="Foster J.T."/>
            <person name="Johnson S.L."/>
            <person name="Chertkov O."/>
            <person name="Teshima H."/>
            <person name="Gibbons H.S."/>
            <person name="Johnsky L.A."/>
            <person name="Karavis M.A."/>
            <person name="Smith L.A."/>
        </authorList>
    </citation>
    <scope>NUCLEOTIDE SEQUENCE [LARGE SCALE GENOMIC DNA]</scope>
    <source>
        <strain evidence="11 12">CDC 2741</strain>
    </source>
</reference>
<feature type="transmembrane region" description="Helical" evidence="10">
    <location>
        <begin position="17"/>
        <end position="38"/>
    </location>
</feature>
<keyword evidence="8 10" id="KW-0472">Membrane</keyword>
<protein>
    <recommendedName>
        <fullName evidence="3">Multidrug export protein MepA</fullName>
    </recommendedName>
</protein>
<keyword evidence="5" id="KW-1003">Cell membrane</keyword>
<evidence type="ECO:0000256" key="7">
    <source>
        <dbReference type="ARBA" id="ARBA00022989"/>
    </source>
</evidence>
<dbReference type="GO" id="GO:0046677">
    <property type="term" value="P:response to antibiotic"/>
    <property type="evidence" value="ECO:0007669"/>
    <property type="project" value="UniProtKB-KW"/>
</dbReference>
<feature type="transmembrane region" description="Helical" evidence="10">
    <location>
        <begin position="275"/>
        <end position="296"/>
    </location>
</feature>
<dbReference type="InterPro" id="IPR051327">
    <property type="entry name" value="MATE_MepA_subfamily"/>
</dbReference>
<feature type="transmembrane region" description="Helical" evidence="10">
    <location>
        <begin position="199"/>
        <end position="220"/>
    </location>
</feature>
<keyword evidence="7 10" id="KW-1133">Transmembrane helix</keyword>
<feature type="transmembrane region" description="Helical" evidence="10">
    <location>
        <begin position="322"/>
        <end position="346"/>
    </location>
</feature>
<dbReference type="STRING" id="29341.RSJ17_18375"/>
<dbReference type="CDD" id="cd13143">
    <property type="entry name" value="MATE_MepA_like"/>
    <property type="match status" value="1"/>
</dbReference>
<dbReference type="InterPro" id="IPR018247">
    <property type="entry name" value="EF_Hand_1_Ca_BS"/>
</dbReference>
<dbReference type="PIRSF" id="PIRSF006603">
    <property type="entry name" value="DinF"/>
    <property type="match status" value="1"/>
</dbReference>
<dbReference type="Pfam" id="PF01554">
    <property type="entry name" value="MatE"/>
    <property type="match status" value="2"/>
</dbReference>
<proteinExistence type="inferred from homology"/>
<feature type="transmembrane region" description="Helical" evidence="10">
    <location>
        <begin position="97"/>
        <end position="120"/>
    </location>
</feature>
<dbReference type="EMBL" id="AYSO01000020">
    <property type="protein sequence ID" value="KIE44633.1"/>
    <property type="molecule type" value="Genomic_DNA"/>
</dbReference>
<feature type="transmembrane region" description="Helical" evidence="10">
    <location>
        <begin position="241"/>
        <end position="263"/>
    </location>
</feature>
<evidence type="ECO:0000313" key="11">
    <source>
        <dbReference type="EMBL" id="KIE44633.1"/>
    </source>
</evidence>
<dbReference type="GO" id="GO:0042910">
    <property type="term" value="F:xenobiotic transmembrane transporter activity"/>
    <property type="evidence" value="ECO:0007669"/>
    <property type="project" value="InterPro"/>
</dbReference>
<evidence type="ECO:0000256" key="4">
    <source>
        <dbReference type="ARBA" id="ARBA00022448"/>
    </source>
</evidence>
<dbReference type="NCBIfam" id="TIGR00797">
    <property type="entry name" value="matE"/>
    <property type="match status" value="1"/>
</dbReference>
<dbReference type="OrthoDB" id="9811110at2"/>
<sequence length="463" mass="50526">MDKDREKRLAGEDIKKLLISFSIPSMVGMLVNALYNIVDRVFIGKIPETGNLAITGIGLTFPIVTILLAFAMLVGVGAGATVSIRLGQKKKDEAEEILGNAFFLMIVINISLTILGLIFAEPILRGLGASEKTVGYALSYIRIILLGNVFNNVAFGLNNLIRAEGNPKISMYTMLFGAGLNTILDPIFIFVFGMGIEGAAIATVISQIGSAIWTLMYYFRGNSMLKIKKENFKLKSHIVKSIFAIGISPFAMQLVASVVSAISNRALSTYGGDTAVGAMTVISSVSMIFLMPIFGINQGAQPIIGYNYGAKNYKRVKDTLKYAIIGASSICILGFLAIQLFPEAIIKFFNNDAELIKVGTKGLKTYLFMLPIVGLQIVSSNFFQCIGKAKKSIFLSMTRQVIFLIPLLLVLPKFMELNGIWVAGPIADFLASLVTVLFLIYEIRRLNDKHNQQIEKVAIGRVD</sequence>
<evidence type="ECO:0000256" key="2">
    <source>
        <dbReference type="ARBA" id="ARBA00008417"/>
    </source>
</evidence>
<dbReference type="AlphaFoldDB" id="A0A0C1TZC7"/>
<evidence type="ECO:0000313" key="12">
    <source>
        <dbReference type="Proteomes" id="UP000031366"/>
    </source>
</evidence>
<name>A0A0C1TZC7_9CLOT</name>
<feature type="transmembrane region" description="Helical" evidence="10">
    <location>
        <begin position="173"/>
        <end position="193"/>
    </location>
</feature>
<evidence type="ECO:0000256" key="6">
    <source>
        <dbReference type="ARBA" id="ARBA00022692"/>
    </source>
</evidence>
<feature type="transmembrane region" description="Helical" evidence="10">
    <location>
        <begin position="420"/>
        <end position="441"/>
    </location>
</feature>
<evidence type="ECO:0000256" key="10">
    <source>
        <dbReference type="SAM" id="Phobius"/>
    </source>
</evidence>
<accession>A0A0C1TZC7</accession>
<dbReference type="PANTHER" id="PTHR43823:SF3">
    <property type="entry name" value="MULTIDRUG EXPORT PROTEIN MEPA"/>
    <property type="match status" value="1"/>
</dbReference>
<dbReference type="Proteomes" id="UP000031366">
    <property type="component" value="Unassembled WGS sequence"/>
</dbReference>
<feature type="transmembrane region" description="Helical" evidence="10">
    <location>
        <begin position="393"/>
        <end position="414"/>
    </location>
</feature>
<dbReference type="PANTHER" id="PTHR43823">
    <property type="entry name" value="SPORULATION PROTEIN YKVU"/>
    <property type="match status" value="1"/>
</dbReference>
<feature type="transmembrane region" description="Helical" evidence="10">
    <location>
        <begin position="366"/>
        <end position="386"/>
    </location>
</feature>
<keyword evidence="4" id="KW-0813">Transport</keyword>
<keyword evidence="9" id="KW-0046">Antibiotic resistance</keyword>
<evidence type="ECO:0000256" key="9">
    <source>
        <dbReference type="ARBA" id="ARBA00023251"/>
    </source>
</evidence>
<evidence type="ECO:0000256" key="3">
    <source>
        <dbReference type="ARBA" id="ARBA00022106"/>
    </source>
</evidence>
<dbReference type="GO" id="GO:0005886">
    <property type="term" value="C:plasma membrane"/>
    <property type="evidence" value="ECO:0007669"/>
    <property type="project" value="UniProtKB-SubCell"/>
</dbReference>
<comment type="subcellular location">
    <subcellularLocation>
        <location evidence="1">Cell membrane</location>
        <topology evidence="1">Multi-pass membrane protein</topology>
    </subcellularLocation>
</comment>
<feature type="transmembrane region" description="Helical" evidence="10">
    <location>
        <begin position="50"/>
        <end position="76"/>
    </location>
</feature>